<dbReference type="OrthoDB" id="44736at2759"/>
<dbReference type="InterPro" id="IPR036915">
    <property type="entry name" value="Cyclin-like_sf"/>
</dbReference>
<dbReference type="AlphaFoldDB" id="A0A9Q0RWE1"/>
<sequence length="258" mass="29370">MKSQKYEHCWIGELNGLRGWFPAKFVELLDERSKLYTSAGGDAISETVTDLVRGTLAPAIKQVLEHGMKRPSFLGGPCHPMAPTCIFLASKVEEFGVISNSRLISTVTIGICSGIQKQVPLCISTRMHIPYESHLGMRILSIGKSRLMSDCVSTDKHFVFHRFSFNLSDFSSLTSYRVILQKDVKSWFAEINVNIEKIQEISKTILGLYELWRTYDEKKEIQDLLSKMPKPRPPPQQQQQQQNQQNQQTQNPQQPSIN</sequence>
<evidence type="ECO:0000313" key="2">
    <source>
        <dbReference type="EMBL" id="KAJ6634823.1"/>
    </source>
</evidence>
<dbReference type="Proteomes" id="UP001151699">
    <property type="component" value="Chromosome C"/>
</dbReference>
<dbReference type="Gene3D" id="2.30.30.40">
    <property type="entry name" value="SH3 Domains"/>
    <property type="match status" value="1"/>
</dbReference>
<proteinExistence type="predicted"/>
<accession>A0A9Q0RWE1</accession>
<comment type="caution">
    <text evidence="2">The sequence shown here is derived from an EMBL/GenBank/DDBJ whole genome shotgun (WGS) entry which is preliminary data.</text>
</comment>
<dbReference type="SUPFAM" id="SSF47954">
    <property type="entry name" value="Cyclin-like"/>
    <property type="match status" value="1"/>
</dbReference>
<evidence type="ECO:0000256" key="1">
    <source>
        <dbReference type="SAM" id="MobiDB-lite"/>
    </source>
</evidence>
<dbReference type="Gene3D" id="1.10.472.10">
    <property type="entry name" value="Cyclin-like"/>
    <property type="match status" value="1"/>
</dbReference>
<evidence type="ECO:0000313" key="3">
    <source>
        <dbReference type="Proteomes" id="UP001151699"/>
    </source>
</evidence>
<protein>
    <submittedName>
        <fullName evidence="2">Small G protein signaling modulator 3 like</fullName>
    </submittedName>
</protein>
<dbReference type="SUPFAM" id="SSF50044">
    <property type="entry name" value="SH3-domain"/>
    <property type="match status" value="1"/>
</dbReference>
<organism evidence="2 3">
    <name type="scientific">Pseudolycoriella hygida</name>
    <dbReference type="NCBI Taxonomy" id="35572"/>
    <lineage>
        <taxon>Eukaryota</taxon>
        <taxon>Metazoa</taxon>
        <taxon>Ecdysozoa</taxon>
        <taxon>Arthropoda</taxon>
        <taxon>Hexapoda</taxon>
        <taxon>Insecta</taxon>
        <taxon>Pterygota</taxon>
        <taxon>Neoptera</taxon>
        <taxon>Endopterygota</taxon>
        <taxon>Diptera</taxon>
        <taxon>Nematocera</taxon>
        <taxon>Sciaroidea</taxon>
        <taxon>Sciaridae</taxon>
        <taxon>Pseudolycoriella</taxon>
    </lineage>
</organism>
<feature type="region of interest" description="Disordered" evidence="1">
    <location>
        <begin position="222"/>
        <end position="258"/>
    </location>
</feature>
<gene>
    <name evidence="2" type="primary">sgsm3_0</name>
    <name evidence="2" type="ORF">Bhyg_13403</name>
</gene>
<dbReference type="EMBL" id="WJQU01000004">
    <property type="protein sequence ID" value="KAJ6634823.1"/>
    <property type="molecule type" value="Genomic_DNA"/>
</dbReference>
<feature type="compositionally biased region" description="Low complexity" evidence="1">
    <location>
        <begin position="237"/>
        <end position="258"/>
    </location>
</feature>
<reference evidence="2" key="1">
    <citation type="submission" date="2022-07" db="EMBL/GenBank/DDBJ databases">
        <authorList>
            <person name="Trinca V."/>
            <person name="Uliana J.V.C."/>
            <person name="Torres T.T."/>
            <person name="Ward R.J."/>
            <person name="Monesi N."/>
        </authorList>
    </citation>
    <scope>NUCLEOTIDE SEQUENCE</scope>
    <source>
        <strain evidence="2">HSMRA1968</strain>
        <tissue evidence="2">Whole embryos</tissue>
    </source>
</reference>
<keyword evidence="3" id="KW-1185">Reference proteome</keyword>
<dbReference type="InterPro" id="IPR036028">
    <property type="entry name" value="SH3-like_dom_sf"/>
</dbReference>
<name>A0A9Q0RWE1_9DIPT</name>